<comment type="caution">
    <text evidence="15">The sequence shown here is derived from an EMBL/GenBank/DDBJ whole genome shotgun (WGS) entry which is preliminary data.</text>
</comment>
<evidence type="ECO:0000256" key="2">
    <source>
        <dbReference type="ARBA" id="ARBA00006434"/>
    </source>
</evidence>
<keyword evidence="4 14" id="KW-0812">Transmembrane</keyword>
<dbReference type="VEuPathDB" id="VectorBase:LOC119161437"/>
<proteinExistence type="inferred from homology"/>
<evidence type="ECO:0000256" key="8">
    <source>
        <dbReference type="ARBA" id="ARBA00023053"/>
    </source>
</evidence>
<feature type="compositionally biased region" description="Low complexity" evidence="13">
    <location>
        <begin position="671"/>
        <end position="686"/>
    </location>
</feature>
<dbReference type="Pfam" id="PF00474">
    <property type="entry name" value="SSF"/>
    <property type="match status" value="1"/>
</dbReference>
<dbReference type="PANTHER" id="PTHR45897:SF4">
    <property type="entry name" value="HIGH-AFFINITY CHOLINE TRANSPORTER 1"/>
    <property type="match status" value="1"/>
</dbReference>
<dbReference type="InterPro" id="IPR038377">
    <property type="entry name" value="Na/Glc_symporter_sf"/>
</dbReference>
<dbReference type="Proteomes" id="UP000821866">
    <property type="component" value="Chromosome 1"/>
</dbReference>
<evidence type="ECO:0000256" key="14">
    <source>
        <dbReference type="SAM" id="Phobius"/>
    </source>
</evidence>
<sequence length="908" mass="95462">MKKKKLDAMEVNMVAVVVLAAYFGVLVGLSAWSSRRGTKRAAKLEHLRYGSPYDESLSPGFIRLMLANRSVPLCLGVTSMTVTWVGGGFFSGTAEAVYVHGLLSTQVPIGYTISLIFGGLFFSHKMRATRSLTMLDPFQQLYGRWIGPLLCLPALAGELFWSASVYAALGQAAEVVAGLSGSMVIVLSSLIVALCTCLGGLPAVVSTDAFHFFAAFVGLWVCVPFCMTTKFANNEVAMADASSEAALHSIPEMVDRLFSLVYGGLPWQVYFQRVLSSSTVFDAQMMSYVSAVGCLMFAVPPILIGSTSKRANFTAAGYPGPARLLPQDQARVLPLAIRYLCPGLVSMMGMVAIVGAVMSSADSSALSASTLVARNVYQRLFKPTARERELVKVLRLAVCAATAAAMTMALSVSSVFTLWMVSSEMVYVLLFPQLIGVFYMPKWTNSYGSVASFVLGSCVRILCGEPTLGIPAVLRLPFYDKESGQRFPFRTFCTLVSIASLVLVSMLAKAAFSRGWLRQSLDVCKCFQDDVGTRPGAPSPGVRLTRVSLDGDSTANVVPPSFAGSVSVAGSSTSSGASPAKPPVKRRVSIADFGISSGGPLISKPGAPENTVSTATSTPGIVDNFAPRSSAALSKVPTTYSSARRWSATGPKTLVGFPRVQESSDVVASSGAPPETTGTHETGGAAFQDKTSGAVPSSPPYRSPVAVTAFSTPTEVSAMGTEMFSLFTVSPSTTSTPLAIGAMSASSVDGLDSLKQSSEKAKDLTQARTTVAGTLTEDVASEPTVSTSTASGTTSAAAIQEDEAVHAAAAIRSSTGWAETTPLQTTRCGLSAEDTKLPAAEAADGKPSSSAVISKTAENVSAPTAKPELREELSSLSAAQFRSTTKKTRSKKALKNEKTKQDRPSRRQ</sequence>
<keyword evidence="5" id="KW-0769">Symport</keyword>
<dbReference type="GO" id="GO:0005307">
    <property type="term" value="F:choline:sodium symporter activity"/>
    <property type="evidence" value="ECO:0007669"/>
    <property type="project" value="TreeGrafter"/>
</dbReference>
<evidence type="ECO:0000256" key="10">
    <source>
        <dbReference type="ARBA" id="ARBA00023136"/>
    </source>
</evidence>
<dbReference type="InterPro" id="IPR052244">
    <property type="entry name" value="Choline_transporter"/>
</dbReference>
<feature type="transmembrane region" description="Helical" evidence="14">
    <location>
        <begin position="183"/>
        <end position="205"/>
    </location>
</feature>
<feature type="transmembrane region" description="Helical" evidence="14">
    <location>
        <begin position="142"/>
        <end position="163"/>
    </location>
</feature>
<evidence type="ECO:0000256" key="11">
    <source>
        <dbReference type="ARBA" id="ARBA00023180"/>
    </source>
</evidence>
<feature type="transmembrane region" description="Helical" evidence="14">
    <location>
        <begin position="339"/>
        <end position="358"/>
    </location>
</feature>
<keyword evidence="12" id="KW-0739">Sodium transport</keyword>
<accession>A0A9J6F5Z1</accession>
<feature type="compositionally biased region" description="Basic residues" evidence="13">
    <location>
        <begin position="884"/>
        <end position="893"/>
    </location>
</feature>
<evidence type="ECO:0000256" key="12">
    <source>
        <dbReference type="ARBA" id="ARBA00023201"/>
    </source>
</evidence>
<feature type="transmembrane region" description="Helical" evidence="14">
    <location>
        <begin position="285"/>
        <end position="304"/>
    </location>
</feature>
<evidence type="ECO:0000256" key="13">
    <source>
        <dbReference type="SAM" id="MobiDB-lite"/>
    </source>
</evidence>
<evidence type="ECO:0000256" key="5">
    <source>
        <dbReference type="ARBA" id="ARBA00022847"/>
    </source>
</evidence>
<feature type="transmembrane region" description="Helical" evidence="14">
    <location>
        <begin position="212"/>
        <end position="232"/>
    </location>
</feature>
<dbReference type="GO" id="GO:0008292">
    <property type="term" value="P:acetylcholine biosynthetic process"/>
    <property type="evidence" value="ECO:0007669"/>
    <property type="project" value="TreeGrafter"/>
</dbReference>
<dbReference type="EMBL" id="JABSTU010000001">
    <property type="protein sequence ID" value="KAH8042001.1"/>
    <property type="molecule type" value="Genomic_DNA"/>
</dbReference>
<evidence type="ECO:0000256" key="9">
    <source>
        <dbReference type="ARBA" id="ARBA00023065"/>
    </source>
</evidence>
<evidence type="ECO:0000256" key="1">
    <source>
        <dbReference type="ARBA" id="ARBA00004141"/>
    </source>
</evidence>
<evidence type="ECO:0000313" key="15">
    <source>
        <dbReference type="EMBL" id="KAH8042001.1"/>
    </source>
</evidence>
<keyword evidence="9" id="KW-0406">Ion transport</keyword>
<feature type="compositionally biased region" description="Low complexity" evidence="13">
    <location>
        <begin position="786"/>
        <end position="796"/>
    </location>
</feature>
<evidence type="ECO:0000313" key="16">
    <source>
        <dbReference type="Proteomes" id="UP000821866"/>
    </source>
</evidence>
<feature type="compositionally biased region" description="Polar residues" evidence="13">
    <location>
        <begin position="847"/>
        <end position="862"/>
    </location>
</feature>
<feature type="transmembrane region" description="Helical" evidence="14">
    <location>
        <begin position="425"/>
        <end position="441"/>
    </location>
</feature>
<feature type="region of interest" description="Disordered" evidence="13">
    <location>
        <begin position="774"/>
        <end position="796"/>
    </location>
</feature>
<keyword evidence="8" id="KW-0915">Sodium</keyword>
<feature type="region of interest" description="Disordered" evidence="13">
    <location>
        <begin position="665"/>
        <end position="702"/>
    </location>
</feature>
<dbReference type="AlphaFoldDB" id="A0A9J6F5Z1"/>
<protein>
    <submittedName>
        <fullName evidence="15">Uncharacterized protein</fullName>
    </submittedName>
</protein>
<dbReference type="PANTHER" id="PTHR45897">
    <property type="entry name" value="HIGH-AFFINITY CHOLINE TRANSPORTER 1"/>
    <property type="match status" value="1"/>
</dbReference>
<keyword evidence="3" id="KW-0813">Transport</keyword>
<comment type="subcellular location">
    <subcellularLocation>
        <location evidence="1">Membrane</location>
        <topology evidence="1">Multi-pass membrane protein</topology>
    </subcellularLocation>
</comment>
<feature type="transmembrane region" description="Helical" evidence="14">
    <location>
        <begin position="12"/>
        <end position="32"/>
    </location>
</feature>
<keyword evidence="7 14" id="KW-1133">Transmembrane helix</keyword>
<gene>
    <name evidence="15" type="ORF">HPB51_019742</name>
</gene>
<feature type="region of interest" description="Disordered" evidence="13">
    <location>
        <begin position="838"/>
        <end position="908"/>
    </location>
</feature>
<reference evidence="15" key="2">
    <citation type="submission" date="2021-09" db="EMBL/GenBank/DDBJ databases">
        <authorList>
            <person name="Jia N."/>
            <person name="Wang J."/>
            <person name="Shi W."/>
            <person name="Du L."/>
            <person name="Sun Y."/>
            <person name="Zhan W."/>
            <person name="Jiang J."/>
            <person name="Wang Q."/>
            <person name="Zhang B."/>
            <person name="Ji P."/>
            <person name="Sakyi L.B."/>
            <person name="Cui X."/>
            <person name="Yuan T."/>
            <person name="Jiang B."/>
            <person name="Yang W."/>
            <person name="Lam T.T.-Y."/>
            <person name="Chang Q."/>
            <person name="Ding S."/>
            <person name="Wang X."/>
            <person name="Zhu J."/>
            <person name="Ruan X."/>
            <person name="Zhao L."/>
            <person name="Wei J."/>
            <person name="Que T."/>
            <person name="Du C."/>
            <person name="Cheng J."/>
            <person name="Dai P."/>
            <person name="Han X."/>
            <person name="Huang E."/>
            <person name="Gao Y."/>
            <person name="Liu J."/>
            <person name="Shao H."/>
            <person name="Ye R."/>
            <person name="Li L."/>
            <person name="Wei W."/>
            <person name="Wang X."/>
            <person name="Wang C."/>
            <person name="Huo Q."/>
            <person name="Li W."/>
            <person name="Guo W."/>
            <person name="Chen H."/>
            <person name="Chen S."/>
            <person name="Zhou L."/>
            <person name="Zhou L."/>
            <person name="Ni X."/>
            <person name="Tian J."/>
            <person name="Zhou Y."/>
            <person name="Sheng Y."/>
            <person name="Liu T."/>
            <person name="Pan Y."/>
            <person name="Xia L."/>
            <person name="Li J."/>
            <person name="Zhao F."/>
            <person name="Cao W."/>
        </authorList>
    </citation>
    <scope>NUCLEOTIDE SEQUENCE</scope>
    <source>
        <strain evidence="15">Rmic-2018</strain>
        <tissue evidence="15">Larvae</tissue>
    </source>
</reference>
<keyword evidence="10 14" id="KW-0472">Membrane</keyword>
<dbReference type="InterPro" id="IPR001734">
    <property type="entry name" value="Na/solute_symporter"/>
</dbReference>
<evidence type="ECO:0000256" key="7">
    <source>
        <dbReference type="ARBA" id="ARBA00022989"/>
    </source>
</evidence>
<keyword evidence="6" id="KW-0530">Neurotransmitter biosynthesis</keyword>
<dbReference type="Gene3D" id="1.20.1730.10">
    <property type="entry name" value="Sodium/glucose cotransporter"/>
    <property type="match status" value="1"/>
</dbReference>
<keyword evidence="11" id="KW-0325">Glycoprotein</keyword>
<reference evidence="15" key="1">
    <citation type="journal article" date="2020" name="Cell">
        <title>Large-Scale Comparative Analyses of Tick Genomes Elucidate Their Genetic Diversity and Vector Capacities.</title>
        <authorList>
            <consortium name="Tick Genome and Microbiome Consortium (TIGMIC)"/>
            <person name="Jia N."/>
            <person name="Wang J."/>
            <person name="Shi W."/>
            <person name="Du L."/>
            <person name="Sun Y."/>
            <person name="Zhan W."/>
            <person name="Jiang J.F."/>
            <person name="Wang Q."/>
            <person name="Zhang B."/>
            <person name="Ji P."/>
            <person name="Bell-Sakyi L."/>
            <person name="Cui X.M."/>
            <person name="Yuan T.T."/>
            <person name="Jiang B.G."/>
            <person name="Yang W.F."/>
            <person name="Lam T.T."/>
            <person name="Chang Q.C."/>
            <person name="Ding S.J."/>
            <person name="Wang X.J."/>
            <person name="Zhu J.G."/>
            <person name="Ruan X.D."/>
            <person name="Zhao L."/>
            <person name="Wei J.T."/>
            <person name="Ye R.Z."/>
            <person name="Que T.C."/>
            <person name="Du C.H."/>
            <person name="Zhou Y.H."/>
            <person name="Cheng J.X."/>
            <person name="Dai P.F."/>
            <person name="Guo W.B."/>
            <person name="Han X.H."/>
            <person name="Huang E.J."/>
            <person name="Li L.F."/>
            <person name="Wei W."/>
            <person name="Gao Y.C."/>
            <person name="Liu J.Z."/>
            <person name="Shao H.Z."/>
            <person name="Wang X."/>
            <person name="Wang C.C."/>
            <person name="Yang T.C."/>
            <person name="Huo Q.B."/>
            <person name="Li W."/>
            <person name="Chen H.Y."/>
            <person name="Chen S.E."/>
            <person name="Zhou L.G."/>
            <person name="Ni X.B."/>
            <person name="Tian J.H."/>
            <person name="Sheng Y."/>
            <person name="Liu T."/>
            <person name="Pan Y.S."/>
            <person name="Xia L.Y."/>
            <person name="Li J."/>
            <person name="Zhao F."/>
            <person name="Cao W.C."/>
        </authorList>
    </citation>
    <scope>NUCLEOTIDE SEQUENCE</scope>
    <source>
        <strain evidence="15">Rmic-2018</strain>
    </source>
</reference>
<evidence type="ECO:0000256" key="3">
    <source>
        <dbReference type="ARBA" id="ARBA00022448"/>
    </source>
</evidence>
<comment type="similarity">
    <text evidence="2">Belongs to the sodium:solute symporter (SSF) (TC 2.A.21) family.</text>
</comment>
<feature type="transmembrane region" description="Helical" evidence="14">
    <location>
        <begin position="489"/>
        <end position="508"/>
    </location>
</feature>
<feature type="compositionally biased region" description="Basic and acidic residues" evidence="13">
    <location>
        <begin position="894"/>
        <end position="908"/>
    </location>
</feature>
<dbReference type="CDD" id="cd11474">
    <property type="entry name" value="SLC5sbd_CHT"/>
    <property type="match status" value="1"/>
</dbReference>
<keyword evidence="16" id="KW-1185">Reference proteome</keyword>
<evidence type="ECO:0000256" key="6">
    <source>
        <dbReference type="ARBA" id="ARBA00022979"/>
    </source>
</evidence>
<evidence type="ECO:0000256" key="4">
    <source>
        <dbReference type="ARBA" id="ARBA00022692"/>
    </source>
</evidence>
<feature type="transmembrane region" description="Helical" evidence="14">
    <location>
        <begin position="97"/>
        <end position="122"/>
    </location>
</feature>
<organism evidence="15 16">
    <name type="scientific">Rhipicephalus microplus</name>
    <name type="common">Cattle tick</name>
    <name type="synonym">Boophilus microplus</name>
    <dbReference type="NCBI Taxonomy" id="6941"/>
    <lineage>
        <taxon>Eukaryota</taxon>
        <taxon>Metazoa</taxon>
        <taxon>Ecdysozoa</taxon>
        <taxon>Arthropoda</taxon>
        <taxon>Chelicerata</taxon>
        <taxon>Arachnida</taxon>
        <taxon>Acari</taxon>
        <taxon>Parasitiformes</taxon>
        <taxon>Ixodida</taxon>
        <taxon>Ixodoidea</taxon>
        <taxon>Ixodidae</taxon>
        <taxon>Rhipicephalinae</taxon>
        <taxon>Rhipicephalus</taxon>
        <taxon>Boophilus</taxon>
    </lineage>
</organism>
<name>A0A9J6F5Z1_RHIMP</name>
<dbReference type="GO" id="GO:0005886">
    <property type="term" value="C:plasma membrane"/>
    <property type="evidence" value="ECO:0007669"/>
    <property type="project" value="TreeGrafter"/>
</dbReference>
<feature type="transmembrane region" description="Helical" evidence="14">
    <location>
        <begin position="71"/>
        <end position="91"/>
    </location>
</feature>
<dbReference type="PROSITE" id="PS50283">
    <property type="entry name" value="NA_SOLUT_SYMP_3"/>
    <property type="match status" value="1"/>
</dbReference>